<reference evidence="2" key="2">
    <citation type="journal article" date="2024" name="Plant">
        <title>Genomic evolution and insights into agronomic trait innovations of Sesamum species.</title>
        <authorList>
            <person name="Miao H."/>
            <person name="Wang L."/>
            <person name="Qu L."/>
            <person name="Liu H."/>
            <person name="Sun Y."/>
            <person name="Le M."/>
            <person name="Wang Q."/>
            <person name="Wei S."/>
            <person name="Zheng Y."/>
            <person name="Lin W."/>
            <person name="Duan Y."/>
            <person name="Cao H."/>
            <person name="Xiong S."/>
            <person name="Wang X."/>
            <person name="Wei L."/>
            <person name="Li C."/>
            <person name="Ma Q."/>
            <person name="Ju M."/>
            <person name="Zhao R."/>
            <person name="Li G."/>
            <person name="Mu C."/>
            <person name="Tian Q."/>
            <person name="Mei H."/>
            <person name="Zhang T."/>
            <person name="Gao T."/>
            <person name="Zhang H."/>
        </authorList>
    </citation>
    <scope>NUCLEOTIDE SEQUENCE</scope>
    <source>
        <strain evidence="2">G01</strain>
    </source>
</reference>
<dbReference type="AlphaFoldDB" id="A0AAW2JJ43"/>
<sequence>MHTRCLISVLYGDYDIIPRRELWSALRNLSTGILDEPWLVLGDFNAVIDESEVCGQAADTSASMVEFRNCIRDTGLVPLPFTGCPYTWHNCSEGPRSLWKRLDRMLVNEAWLDTWPSASYLSALPSTSDHSPLILTGTTSNTDHAVFKFDNYLAQLPGFLNSVENIWKHHISGTAMYESVCKLKLLKSEFRRLKKQTGNLTENVQKAKIFLDKAQSLFTTYKEDIFLNLVKCCRRVYSAAVKLEISMLQQRAKLRWLKRGPKFEVFFQKINSTRVKQRVFQITTASGELLTHNMLLLRSLFRISRIYWGALLHTGPDGFTSAFYRVAWPIVGRSMFESVGRSISDNILLAQELLAGYNQTRLPERCTLKVDIQKAYDSVEWDFHGGGLHVNPAKSQIILSRAVQQQRQQILEHLGFQEGSLPIKYLGIPLTSSRLTIADCRPLLDKVDTRLAGWNHQTMSYAGRLQLIKSVLSTLHTYWASVFILPKGVLKNLEKKMRTFLWQGQSGRGNAKVAWAQICKPKAEGGLGISSLITMNQALILKQLWRLLQNDGTSIWVDWVQQYRLRHSTFWTFNRTTGSWSWKKMLKLRPLYKEVSSTSVLQGNQWCWPASTDTDIVEIISQLPPTQPSAADRICWISNSGQYTLQSAKLLIQPTNPRVHWHGLLQGKFKIPRHGFILWLAFLNKLSTMDQPWVPTAASGCVMCDGHFNETQDHLFFQCWFSRRCLTILKNKVRFQWPYIDWKQGITWASKKWRGNHLVNAALRATLAALVYHIWAERNQRKFSATSSSAESISNRVLEDVRMRIMAAELPSSLQARILYRIWKLVWPVEQ</sequence>
<feature type="domain" description="Reverse transcriptase zinc-binding" evidence="1">
    <location>
        <begin position="643"/>
        <end position="724"/>
    </location>
</feature>
<dbReference type="PANTHER" id="PTHR33116">
    <property type="entry name" value="REVERSE TRANSCRIPTASE ZINC-BINDING DOMAIN-CONTAINING PROTEIN-RELATED-RELATED"/>
    <property type="match status" value="1"/>
</dbReference>
<comment type="caution">
    <text evidence="2">The sequence shown here is derived from an EMBL/GenBank/DDBJ whole genome shotgun (WGS) entry which is preliminary data.</text>
</comment>
<dbReference type="Gene3D" id="3.60.10.10">
    <property type="entry name" value="Endonuclease/exonuclease/phosphatase"/>
    <property type="match status" value="1"/>
</dbReference>
<protein>
    <recommendedName>
        <fullName evidence="1">Reverse transcriptase zinc-binding domain-containing protein</fullName>
    </recommendedName>
</protein>
<dbReference type="InterPro" id="IPR036691">
    <property type="entry name" value="Endo/exonu/phosph_ase_sf"/>
</dbReference>
<dbReference type="InterPro" id="IPR026960">
    <property type="entry name" value="RVT-Znf"/>
</dbReference>
<name>A0AAW2JJ43_9LAMI</name>
<evidence type="ECO:0000313" key="2">
    <source>
        <dbReference type="EMBL" id="KAL0294261.1"/>
    </source>
</evidence>
<dbReference type="EMBL" id="JACGWK010000887">
    <property type="protein sequence ID" value="KAL0294261.1"/>
    <property type="molecule type" value="Genomic_DNA"/>
</dbReference>
<dbReference type="Pfam" id="PF13966">
    <property type="entry name" value="zf-RVT"/>
    <property type="match status" value="1"/>
</dbReference>
<dbReference type="PANTHER" id="PTHR33116:SF84">
    <property type="entry name" value="RNA-DIRECTED DNA POLYMERASE"/>
    <property type="match status" value="1"/>
</dbReference>
<gene>
    <name evidence="2" type="ORF">Sangu_3222600</name>
</gene>
<reference evidence="2" key="1">
    <citation type="submission" date="2020-06" db="EMBL/GenBank/DDBJ databases">
        <authorList>
            <person name="Li T."/>
            <person name="Hu X."/>
            <person name="Zhang T."/>
            <person name="Song X."/>
            <person name="Zhang H."/>
            <person name="Dai N."/>
            <person name="Sheng W."/>
            <person name="Hou X."/>
            <person name="Wei L."/>
        </authorList>
    </citation>
    <scope>NUCLEOTIDE SEQUENCE</scope>
    <source>
        <strain evidence="2">G01</strain>
        <tissue evidence="2">Leaf</tissue>
    </source>
</reference>
<evidence type="ECO:0000259" key="1">
    <source>
        <dbReference type="Pfam" id="PF13966"/>
    </source>
</evidence>
<accession>A0AAW2JJ43</accession>
<proteinExistence type="predicted"/>
<dbReference type="SUPFAM" id="SSF56219">
    <property type="entry name" value="DNase I-like"/>
    <property type="match status" value="1"/>
</dbReference>
<organism evidence="2">
    <name type="scientific">Sesamum angustifolium</name>
    <dbReference type="NCBI Taxonomy" id="2727405"/>
    <lineage>
        <taxon>Eukaryota</taxon>
        <taxon>Viridiplantae</taxon>
        <taxon>Streptophyta</taxon>
        <taxon>Embryophyta</taxon>
        <taxon>Tracheophyta</taxon>
        <taxon>Spermatophyta</taxon>
        <taxon>Magnoliopsida</taxon>
        <taxon>eudicotyledons</taxon>
        <taxon>Gunneridae</taxon>
        <taxon>Pentapetalae</taxon>
        <taxon>asterids</taxon>
        <taxon>lamiids</taxon>
        <taxon>Lamiales</taxon>
        <taxon>Pedaliaceae</taxon>
        <taxon>Sesamum</taxon>
    </lineage>
</organism>